<reference evidence="11" key="3">
    <citation type="submission" date="2016-03" db="UniProtKB">
        <authorList>
            <consortium name="EnsemblProtists"/>
        </authorList>
    </citation>
    <scope>IDENTIFICATION</scope>
</reference>
<dbReference type="Proteomes" id="UP000011087">
    <property type="component" value="Unassembled WGS sequence"/>
</dbReference>
<dbReference type="OrthoDB" id="421226at2759"/>
<dbReference type="EMBL" id="JH992973">
    <property type="protein sequence ID" value="EKX52191.1"/>
    <property type="molecule type" value="Genomic_DNA"/>
</dbReference>
<evidence type="ECO:0000256" key="5">
    <source>
        <dbReference type="ARBA" id="ARBA00023065"/>
    </source>
</evidence>
<feature type="domain" description="Cyclic nucleotide-binding" evidence="9">
    <location>
        <begin position="1"/>
        <end position="92"/>
    </location>
</feature>
<dbReference type="InterPro" id="IPR000595">
    <property type="entry name" value="cNMP-bd_dom"/>
</dbReference>
<dbReference type="InterPro" id="IPR050866">
    <property type="entry name" value="CNG_cation_channel"/>
</dbReference>
<dbReference type="InterPro" id="IPR018490">
    <property type="entry name" value="cNMP-bd_dom_sf"/>
</dbReference>
<reference evidence="12" key="2">
    <citation type="submission" date="2012-11" db="EMBL/GenBank/DDBJ databases">
        <authorList>
            <person name="Kuo A."/>
            <person name="Curtis B.A."/>
            <person name="Tanifuji G."/>
            <person name="Burki F."/>
            <person name="Gruber A."/>
            <person name="Irimia M."/>
            <person name="Maruyama S."/>
            <person name="Arias M.C."/>
            <person name="Ball S.G."/>
            <person name="Gile G.H."/>
            <person name="Hirakawa Y."/>
            <person name="Hopkins J.F."/>
            <person name="Rensing S.A."/>
            <person name="Schmutz J."/>
            <person name="Symeonidi A."/>
            <person name="Elias M."/>
            <person name="Eveleigh R.J."/>
            <person name="Herman E.K."/>
            <person name="Klute M.J."/>
            <person name="Nakayama T."/>
            <person name="Obornik M."/>
            <person name="Reyes-Prieto A."/>
            <person name="Armbrust E.V."/>
            <person name="Aves S.J."/>
            <person name="Beiko R.G."/>
            <person name="Coutinho P."/>
            <person name="Dacks J.B."/>
            <person name="Durnford D.G."/>
            <person name="Fast N.M."/>
            <person name="Green B.R."/>
            <person name="Grisdale C."/>
            <person name="Hempe F."/>
            <person name="Henrissat B."/>
            <person name="Hoppner M.P."/>
            <person name="Ishida K.-I."/>
            <person name="Kim E."/>
            <person name="Koreny L."/>
            <person name="Kroth P.G."/>
            <person name="Liu Y."/>
            <person name="Malik S.-B."/>
            <person name="Maier U.G."/>
            <person name="McRose D."/>
            <person name="Mock T."/>
            <person name="Neilson J.A."/>
            <person name="Onodera N.T."/>
            <person name="Poole A.M."/>
            <person name="Pritham E.J."/>
            <person name="Richards T.A."/>
            <person name="Rocap G."/>
            <person name="Roy S.W."/>
            <person name="Sarai C."/>
            <person name="Schaack S."/>
            <person name="Shirato S."/>
            <person name="Slamovits C.H."/>
            <person name="Spencer D.F."/>
            <person name="Suzuki S."/>
            <person name="Worden A.Z."/>
            <person name="Zauner S."/>
            <person name="Barry K."/>
            <person name="Bell C."/>
            <person name="Bharti A.K."/>
            <person name="Crow J.A."/>
            <person name="Grimwood J."/>
            <person name="Kramer R."/>
            <person name="Lindquist E."/>
            <person name="Lucas S."/>
            <person name="Salamov A."/>
            <person name="McFadden G.I."/>
            <person name="Lane C.E."/>
            <person name="Keeling P.J."/>
            <person name="Gray M.W."/>
            <person name="Grigoriev I.V."/>
            <person name="Archibald J.M."/>
        </authorList>
    </citation>
    <scope>NUCLEOTIDE SEQUENCE</scope>
    <source>
        <strain evidence="12">CCMP2712</strain>
    </source>
</reference>
<keyword evidence="5" id="KW-0406">Ion transport</keyword>
<evidence type="ECO:0000256" key="3">
    <source>
        <dbReference type="ARBA" id="ARBA00022692"/>
    </source>
</evidence>
<dbReference type="SUPFAM" id="SSF51206">
    <property type="entry name" value="cAMP-binding domain-like"/>
    <property type="match status" value="2"/>
</dbReference>
<dbReference type="GO" id="GO:0044877">
    <property type="term" value="F:protein-containing complex binding"/>
    <property type="evidence" value="ECO:0007669"/>
    <property type="project" value="TreeGrafter"/>
</dbReference>
<proteinExistence type="predicted"/>
<dbReference type="PaxDb" id="55529-EKX52191"/>
<reference evidence="10 12" key="1">
    <citation type="journal article" date="2012" name="Nature">
        <title>Algal genomes reveal evolutionary mosaicism and the fate of nucleomorphs.</title>
        <authorList>
            <consortium name="DOE Joint Genome Institute"/>
            <person name="Curtis B.A."/>
            <person name="Tanifuji G."/>
            <person name="Burki F."/>
            <person name="Gruber A."/>
            <person name="Irimia M."/>
            <person name="Maruyama S."/>
            <person name="Arias M.C."/>
            <person name="Ball S.G."/>
            <person name="Gile G.H."/>
            <person name="Hirakawa Y."/>
            <person name="Hopkins J.F."/>
            <person name="Kuo A."/>
            <person name="Rensing S.A."/>
            <person name="Schmutz J."/>
            <person name="Symeonidi A."/>
            <person name="Elias M."/>
            <person name="Eveleigh R.J."/>
            <person name="Herman E.K."/>
            <person name="Klute M.J."/>
            <person name="Nakayama T."/>
            <person name="Obornik M."/>
            <person name="Reyes-Prieto A."/>
            <person name="Armbrust E.V."/>
            <person name="Aves S.J."/>
            <person name="Beiko R.G."/>
            <person name="Coutinho P."/>
            <person name="Dacks J.B."/>
            <person name="Durnford D.G."/>
            <person name="Fast N.M."/>
            <person name="Green B.R."/>
            <person name="Grisdale C.J."/>
            <person name="Hempel F."/>
            <person name="Henrissat B."/>
            <person name="Hoppner M.P."/>
            <person name="Ishida K."/>
            <person name="Kim E."/>
            <person name="Koreny L."/>
            <person name="Kroth P.G."/>
            <person name="Liu Y."/>
            <person name="Malik S.B."/>
            <person name="Maier U.G."/>
            <person name="McRose D."/>
            <person name="Mock T."/>
            <person name="Neilson J.A."/>
            <person name="Onodera N.T."/>
            <person name="Poole A.M."/>
            <person name="Pritham E.J."/>
            <person name="Richards T.A."/>
            <person name="Rocap G."/>
            <person name="Roy S.W."/>
            <person name="Sarai C."/>
            <person name="Schaack S."/>
            <person name="Shirato S."/>
            <person name="Slamovits C.H."/>
            <person name="Spencer D.F."/>
            <person name="Suzuki S."/>
            <person name="Worden A.Z."/>
            <person name="Zauner S."/>
            <person name="Barry K."/>
            <person name="Bell C."/>
            <person name="Bharti A.K."/>
            <person name="Crow J.A."/>
            <person name="Grimwood J."/>
            <person name="Kramer R."/>
            <person name="Lindquist E."/>
            <person name="Lucas S."/>
            <person name="Salamov A."/>
            <person name="McFadden G.I."/>
            <person name="Lane C.E."/>
            <person name="Keeling P.J."/>
            <person name="Gray M.W."/>
            <person name="Grigoriev I.V."/>
            <person name="Archibald J.M."/>
        </authorList>
    </citation>
    <scope>NUCLEOTIDE SEQUENCE</scope>
    <source>
        <strain evidence="10 12">CCMP2712</strain>
    </source>
</reference>
<dbReference type="PANTHER" id="PTHR45638:SF11">
    <property type="entry name" value="CYCLIC NUCLEOTIDE-GATED CATION CHANNEL SUBUNIT A"/>
    <property type="match status" value="1"/>
</dbReference>
<dbReference type="GO" id="GO:0016020">
    <property type="term" value="C:membrane"/>
    <property type="evidence" value="ECO:0007669"/>
    <property type="project" value="UniProtKB-SubCell"/>
</dbReference>
<keyword evidence="7" id="KW-1071">Ligand-gated ion channel</keyword>
<dbReference type="InterPro" id="IPR014710">
    <property type="entry name" value="RmlC-like_jellyroll"/>
</dbReference>
<dbReference type="EnsemblProtists" id="EKX52191">
    <property type="protein sequence ID" value="EKX52191"/>
    <property type="gene ID" value="GUITHDRAFT_45965"/>
</dbReference>
<keyword evidence="6" id="KW-0472">Membrane</keyword>
<dbReference type="RefSeq" id="XP_005839171.1">
    <property type="nucleotide sequence ID" value="XM_005839114.1"/>
</dbReference>
<accession>L1JUE2</accession>
<evidence type="ECO:0000256" key="7">
    <source>
        <dbReference type="ARBA" id="ARBA00023286"/>
    </source>
</evidence>
<dbReference type="PROSITE" id="PS50042">
    <property type="entry name" value="CNMP_BINDING_3"/>
    <property type="match status" value="2"/>
</dbReference>
<evidence type="ECO:0000256" key="4">
    <source>
        <dbReference type="ARBA" id="ARBA00022989"/>
    </source>
</evidence>
<dbReference type="Gene3D" id="2.60.120.10">
    <property type="entry name" value="Jelly Rolls"/>
    <property type="match status" value="2"/>
</dbReference>
<dbReference type="PROSITE" id="PS00889">
    <property type="entry name" value="CNMP_BINDING_2"/>
    <property type="match status" value="1"/>
</dbReference>
<feature type="non-terminal residue" evidence="10">
    <location>
        <position position="164"/>
    </location>
</feature>
<dbReference type="GeneID" id="17309050"/>
<evidence type="ECO:0000313" key="11">
    <source>
        <dbReference type="EnsemblProtists" id="EKX52191"/>
    </source>
</evidence>
<gene>
    <name evidence="10" type="ORF">GUITHDRAFT_45965</name>
</gene>
<evidence type="ECO:0000256" key="1">
    <source>
        <dbReference type="ARBA" id="ARBA00004141"/>
    </source>
</evidence>
<dbReference type="InterPro" id="IPR018488">
    <property type="entry name" value="cNMP-bd_CS"/>
</dbReference>
<evidence type="ECO:0000256" key="8">
    <source>
        <dbReference type="ARBA" id="ARBA00023303"/>
    </source>
</evidence>
<dbReference type="PANTHER" id="PTHR45638">
    <property type="entry name" value="CYCLIC NUCLEOTIDE-GATED CATION CHANNEL SUBUNIT A"/>
    <property type="match status" value="1"/>
</dbReference>
<keyword evidence="3" id="KW-0812">Transmembrane</keyword>
<dbReference type="HOGENOM" id="CLU_1623340_0_0_1"/>
<keyword evidence="12" id="KW-1185">Reference proteome</keyword>
<evidence type="ECO:0000313" key="12">
    <source>
        <dbReference type="Proteomes" id="UP000011087"/>
    </source>
</evidence>
<dbReference type="CDD" id="cd00038">
    <property type="entry name" value="CAP_ED"/>
    <property type="match status" value="2"/>
</dbReference>
<dbReference type="STRING" id="905079.L1JUE2"/>
<organism evidence="10">
    <name type="scientific">Guillardia theta (strain CCMP2712)</name>
    <name type="common">Cryptophyte</name>
    <dbReference type="NCBI Taxonomy" id="905079"/>
    <lineage>
        <taxon>Eukaryota</taxon>
        <taxon>Cryptophyceae</taxon>
        <taxon>Pyrenomonadales</taxon>
        <taxon>Geminigeraceae</taxon>
        <taxon>Guillardia</taxon>
    </lineage>
</organism>
<protein>
    <recommendedName>
        <fullName evidence="9">Cyclic nucleotide-binding domain-containing protein</fullName>
    </recommendedName>
</protein>
<evidence type="ECO:0000256" key="2">
    <source>
        <dbReference type="ARBA" id="ARBA00022448"/>
    </source>
</evidence>
<keyword evidence="8" id="KW-0407">Ion channel</keyword>
<comment type="subcellular location">
    <subcellularLocation>
        <location evidence="1">Membrane</location>
        <topology evidence="1">Multi-pass membrane protein</topology>
    </subcellularLocation>
</comment>
<name>L1JUE2_GUITC</name>
<feature type="non-terminal residue" evidence="10">
    <location>
        <position position="1"/>
    </location>
</feature>
<evidence type="ECO:0000259" key="9">
    <source>
        <dbReference type="PROSITE" id="PS50042"/>
    </source>
</evidence>
<dbReference type="KEGG" id="gtt:GUITHDRAFT_45965"/>
<feature type="domain" description="Cyclic nucleotide-binding" evidence="9">
    <location>
        <begin position="95"/>
        <end position="164"/>
    </location>
</feature>
<dbReference type="AlphaFoldDB" id="L1JUE2"/>
<dbReference type="eggNOG" id="KOG1113">
    <property type="taxonomic scope" value="Eukaryota"/>
</dbReference>
<dbReference type="GO" id="GO:0005221">
    <property type="term" value="F:intracellularly cyclic nucleotide-activated monoatomic cation channel activity"/>
    <property type="evidence" value="ECO:0007669"/>
    <property type="project" value="InterPro"/>
</dbReference>
<evidence type="ECO:0000256" key="6">
    <source>
        <dbReference type="ARBA" id="ARBA00023136"/>
    </source>
</evidence>
<keyword evidence="4" id="KW-1133">Transmembrane helix</keyword>
<sequence>GQVIISAGQSPGPLFVIDSGRCAVSVRGRQIAFLEAGECFGEISLLSGEPRTADVVAFTICNLFLIPALSILPIMQNNPLQPSVDVERLQRAGVILSHCSSACKEDMAGRVRPVIANAGDVLIRQGVSGRSLFFIEHGSCEVQVDGQQVRTLSSGDCFGEVSLM</sequence>
<dbReference type="Pfam" id="PF00027">
    <property type="entry name" value="cNMP_binding"/>
    <property type="match status" value="2"/>
</dbReference>
<evidence type="ECO:0000313" key="10">
    <source>
        <dbReference type="EMBL" id="EKX52191.1"/>
    </source>
</evidence>
<keyword evidence="2" id="KW-0813">Transport</keyword>